<dbReference type="PANTHER" id="PTHR43022">
    <property type="entry name" value="PROTEIN SMF"/>
    <property type="match status" value="1"/>
</dbReference>
<organism evidence="4 5">
    <name type="scientific">Candidatus Nealsonbacteria bacterium CG23_combo_of_CG06-09_8_20_14_all_38_19</name>
    <dbReference type="NCBI Taxonomy" id="1974721"/>
    <lineage>
        <taxon>Bacteria</taxon>
        <taxon>Candidatus Nealsoniibacteriota</taxon>
    </lineage>
</organism>
<evidence type="ECO:0000313" key="4">
    <source>
        <dbReference type="EMBL" id="PIP23182.1"/>
    </source>
</evidence>
<evidence type="ECO:0000259" key="3">
    <source>
        <dbReference type="Pfam" id="PF17782"/>
    </source>
</evidence>
<gene>
    <name evidence="4" type="primary">dprA</name>
    <name evidence="4" type="ORF">COX36_04695</name>
</gene>
<dbReference type="AlphaFoldDB" id="A0A2G9YVF4"/>
<evidence type="ECO:0000256" key="1">
    <source>
        <dbReference type="ARBA" id="ARBA00006525"/>
    </source>
</evidence>
<dbReference type="InterPro" id="IPR003488">
    <property type="entry name" value="DprA"/>
</dbReference>
<name>A0A2G9YVF4_9BACT</name>
<comment type="similarity">
    <text evidence="1">Belongs to the DprA/Smf family.</text>
</comment>
<protein>
    <submittedName>
        <fullName evidence="4">DNA-protecting protein DprA</fullName>
    </submittedName>
</protein>
<dbReference type="SUPFAM" id="SSF102405">
    <property type="entry name" value="MCP/YpsA-like"/>
    <property type="match status" value="1"/>
</dbReference>
<feature type="domain" description="Smf/DprA SLOG" evidence="2">
    <location>
        <begin position="47"/>
        <end position="257"/>
    </location>
</feature>
<accession>A0A2G9YVF4</accession>
<sequence>MLLDKSSQQKFLNFCYPCLPKAFYILIKSCLKWQTSNGVNMEEEIKTVSIKDENYPKLLREISDPPEILYYRGNILFEEKCFAIVGTRRFSSYGKQVALETAGALCEAGLTIVSGLAPGIDTFAHQAVVEKGGRTIAILGTGLDEKSIYPKTNLELAKKIIKNGGCLISEYPEGTQGAKFTFPKRNRIISGLSLGVLVIEAKEKSGSLITANFAISQKRKLFAIPGPIYSSNSKGPNLLIKRGAKLVENVNDILEDLGLARNLENKSITGDTKEEQLILDALKEGSLYIDKIIEKTKLDASLIARTLAILEINSKVRNLGGNTFALSR</sequence>
<dbReference type="Pfam" id="PF02481">
    <property type="entry name" value="DNA_processg_A"/>
    <property type="match status" value="1"/>
</dbReference>
<dbReference type="EMBL" id="PCRP01000074">
    <property type="protein sequence ID" value="PIP23182.1"/>
    <property type="molecule type" value="Genomic_DNA"/>
</dbReference>
<reference evidence="4 5" key="1">
    <citation type="submission" date="2017-09" db="EMBL/GenBank/DDBJ databases">
        <title>Depth-based differentiation of microbial function through sediment-hosted aquifers and enrichment of novel symbionts in the deep terrestrial subsurface.</title>
        <authorList>
            <person name="Probst A.J."/>
            <person name="Ladd B."/>
            <person name="Jarett J.K."/>
            <person name="Geller-Mcgrath D.E."/>
            <person name="Sieber C.M."/>
            <person name="Emerson J.B."/>
            <person name="Anantharaman K."/>
            <person name="Thomas B.C."/>
            <person name="Malmstrom R."/>
            <person name="Stieglmeier M."/>
            <person name="Klingl A."/>
            <person name="Woyke T."/>
            <person name="Ryan C.M."/>
            <person name="Banfield J.F."/>
        </authorList>
    </citation>
    <scope>NUCLEOTIDE SEQUENCE [LARGE SCALE GENOMIC DNA]</scope>
    <source>
        <strain evidence="4">CG23_combo_of_CG06-09_8_20_14_all_38_19</strain>
    </source>
</reference>
<dbReference type="InterPro" id="IPR057666">
    <property type="entry name" value="DrpA_SLOG"/>
</dbReference>
<dbReference type="NCBIfam" id="TIGR00732">
    <property type="entry name" value="dprA"/>
    <property type="match status" value="1"/>
</dbReference>
<dbReference type="Gene3D" id="1.10.10.10">
    <property type="entry name" value="Winged helix-like DNA-binding domain superfamily/Winged helix DNA-binding domain"/>
    <property type="match status" value="1"/>
</dbReference>
<dbReference type="InterPro" id="IPR041614">
    <property type="entry name" value="DprA_WH"/>
</dbReference>
<feature type="domain" description="DprA winged helix" evidence="3">
    <location>
        <begin position="269"/>
        <end position="322"/>
    </location>
</feature>
<dbReference type="Gene3D" id="3.40.50.450">
    <property type="match status" value="1"/>
</dbReference>
<comment type="caution">
    <text evidence="4">The sequence shown here is derived from an EMBL/GenBank/DDBJ whole genome shotgun (WGS) entry which is preliminary data.</text>
</comment>
<dbReference type="GO" id="GO:0009294">
    <property type="term" value="P:DNA-mediated transformation"/>
    <property type="evidence" value="ECO:0007669"/>
    <property type="project" value="InterPro"/>
</dbReference>
<evidence type="ECO:0000313" key="5">
    <source>
        <dbReference type="Proteomes" id="UP000230273"/>
    </source>
</evidence>
<evidence type="ECO:0000259" key="2">
    <source>
        <dbReference type="Pfam" id="PF02481"/>
    </source>
</evidence>
<proteinExistence type="inferred from homology"/>
<dbReference type="InterPro" id="IPR036388">
    <property type="entry name" value="WH-like_DNA-bd_sf"/>
</dbReference>
<dbReference type="Pfam" id="PF17782">
    <property type="entry name" value="WHD_DprA"/>
    <property type="match status" value="1"/>
</dbReference>
<dbReference type="PANTHER" id="PTHR43022:SF1">
    <property type="entry name" value="PROTEIN SMF"/>
    <property type="match status" value="1"/>
</dbReference>
<dbReference type="Proteomes" id="UP000230273">
    <property type="component" value="Unassembled WGS sequence"/>
</dbReference>